<proteinExistence type="predicted"/>
<name>A0A8S5V1F3_9CAUD</name>
<dbReference type="EMBL" id="BK016182">
    <property type="protein sequence ID" value="DAG00558.1"/>
    <property type="molecule type" value="Genomic_DNA"/>
</dbReference>
<accession>A0A8S5V1F3</accession>
<reference evidence="1" key="1">
    <citation type="journal article" date="2021" name="Proc. Natl. Acad. Sci. U.S.A.">
        <title>A Catalog of Tens of Thousands of Viruses from Human Metagenomes Reveals Hidden Associations with Chronic Diseases.</title>
        <authorList>
            <person name="Tisza M.J."/>
            <person name="Buck C.B."/>
        </authorList>
    </citation>
    <scope>NUCLEOTIDE SEQUENCE</scope>
    <source>
        <strain evidence="1">CtJ2i1</strain>
    </source>
</reference>
<protein>
    <submittedName>
        <fullName evidence="1">Uncharacterized protein</fullName>
    </submittedName>
</protein>
<organism evidence="1">
    <name type="scientific">Myoviridae sp. ctJ2i1</name>
    <dbReference type="NCBI Taxonomy" id="2825079"/>
    <lineage>
        <taxon>Viruses</taxon>
        <taxon>Duplodnaviria</taxon>
        <taxon>Heunggongvirae</taxon>
        <taxon>Uroviricota</taxon>
        <taxon>Caudoviricetes</taxon>
    </lineage>
</organism>
<sequence length="89" mass="10465">MRKTIVFIFLLVLFTLSHVHAWDNPNKSEVNTGVYALKTAMIGAYINGFNDGKNNLSKDEDYTYGDYKDFLKFYEEGYYKGRVFRNQKM</sequence>
<evidence type="ECO:0000313" key="1">
    <source>
        <dbReference type="EMBL" id="DAG00558.1"/>
    </source>
</evidence>